<keyword evidence="3" id="KW-1185">Reference proteome</keyword>
<feature type="transmembrane region" description="Helical" evidence="1">
    <location>
        <begin position="30"/>
        <end position="54"/>
    </location>
</feature>
<keyword evidence="1" id="KW-0812">Transmembrane</keyword>
<dbReference type="Proteomes" id="UP001259659">
    <property type="component" value="Unassembled WGS sequence"/>
</dbReference>
<evidence type="ECO:0000256" key="1">
    <source>
        <dbReference type="SAM" id="Phobius"/>
    </source>
</evidence>
<name>A0ABU2FBX3_9EURY</name>
<gene>
    <name evidence="2" type="ORF">NDI56_08415</name>
</gene>
<sequence>MSDTALPDWCCHWSLVALVPLLLAPPVVRFLGFAAADIAVLVVLFEAILALSVVVEDERTVRTGIGVLALFAAGALSVTPGDEFLLTVLSLGVFSLCRVAASGQSWLDSGVGNHGFRAHPETDTSSTPAAEAVRTALAERPRTRRELWDAVDVDADAVDEALETLQDGGIVTKAGSEYRLVESV</sequence>
<proteinExistence type="predicted"/>
<dbReference type="EMBL" id="JAMQON010000002">
    <property type="protein sequence ID" value="MDS0259413.1"/>
    <property type="molecule type" value="Genomic_DNA"/>
</dbReference>
<evidence type="ECO:0000313" key="2">
    <source>
        <dbReference type="EMBL" id="MDS0259413.1"/>
    </source>
</evidence>
<dbReference type="RefSeq" id="WP_310919021.1">
    <property type="nucleotide sequence ID" value="NZ_JAMQON010000002.1"/>
</dbReference>
<keyword evidence="1" id="KW-0472">Membrane</keyword>
<reference evidence="2 3" key="1">
    <citation type="submission" date="2022-06" db="EMBL/GenBank/DDBJ databases">
        <title>Haloarcula sp. a new haloarchaeum isolate from saline soil.</title>
        <authorList>
            <person name="Strakova D."/>
            <person name="Galisteo C."/>
            <person name="Sanchez-Porro C."/>
            <person name="Ventosa A."/>
        </authorList>
    </citation>
    <scope>NUCLEOTIDE SEQUENCE [LARGE SCALE GENOMIC DNA]</scope>
    <source>
        <strain evidence="2 3">S1CR25-12</strain>
    </source>
</reference>
<feature type="transmembrane region" description="Helical" evidence="1">
    <location>
        <begin position="61"/>
        <end position="78"/>
    </location>
</feature>
<accession>A0ABU2FBX3</accession>
<comment type="caution">
    <text evidence="2">The sequence shown here is derived from an EMBL/GenBank/DDBJ whole genome shotgun (WGS) entry which is preliminary data.</text>
</comment>
<keyword evidence="1" id="KW-1133">Transmembrane helix</keyword>
<protein>
    <recommendedName>
        <fullName evidence="4">MarR family transcriptional regulator</fullName>
    </recommendedName>
</protein>
<evidence type="ECO:0008006" key="4">
    <source>
        <dbReference type="Google" id="ProtNLM"/>
    </source>
</evidence>
<organism evidence="2 3">
    <name type="scientific">Haloarcula saliterrae</name>
    <dbReference type="NCBI Taxonomy" id="2950534"/>
    <lineage>
        <taxon>Archaea</taxon>
        <taxon>Methanobacteriati</taxon>
        <taxon>Methanobacteriota</taxon>
        <taxon>Stenosarchaea group</taxon>
        <taxon>Halobacteria</taxon>
        <taxon>Halobacteriales</taxon>
        <taxon>Haloarculaceae</taxon>
        <taxon>Haloarcula</taxon>
    </lineage>
</organism>
<evidence type="ECO:0000313" key="3">
    <source>
        <dbReference type="Proteomes" id="UP001259659"/>
    </source>
</evidence>